<evidence type="ECO:0000313" key="6">
    <source>
        <dbReference type="Proteomes" id="UP001150569"/>
    </source>
</evidence>
<dbReference type="InterPro" id="IPR009449">
    <property type="entry name" value="Sec2_N"/>
</dbReference>
<organism evidence="5 6">
    <name type="scientific">Tieghemiomyces parasiticus</name>
    <dbReference type="NCBI Taxonomy" id="78921"/>
    <lineage>
        <taxon>Eukaryota</taxon>
        <taxon>Fungi</taxon>
        <taxon>Fungi incertae sedis</taxon>
        <taxon>Zoopagomycota</taxon>
        <taxon>Kickxellomycotina</taxon>
        <taxon>Dimargaritomycetes</taxon>
        <taxon>Dimargaritales</taxon>
        <taxon>Dimargaritaceae</taxon>
        <taxon>Tieghemiomyces</taxon>
    </lineage>
</organism>
<proteinExistence type="predicted"/>
<dbReference type="GO" id="GO:0005085">
    <property type="term" value="F:guanyl-nucleotide exchange factor activity"/>
    <property type="evidence" value="ECO:0007669"/>
    <property type="project" value="InterPro"/>
</dbReference>
<protein>
    <recommendedName>
        <fullName evidence="4">GDP/GTP exchange factor Sec2 N-terminal domain-containing protein</fullName>
    </recommendedName>
</protein>
<evidence type="ECO:0000256" key="3">
    <source>
        <dbReference type="SAM" id="MobiDB-lite"/>
    </source>
</evidence>
<dbReference type="CDD" id="cd21044">
    <property type="entry name" value="Rab11BD_RAB3IP_like"/>
    <property type="match status" value="1"/>
</dbReference>
<dbReference type="GO" id="GO:0070319">
    <property type="term" value="C:Golgi to plasma membrane transport vesicle"/>
    <property type="evidence" value="ECO:0007669"/>
    <property type="project" value="TreeGrafter"/>
</dbReference>
<evidence type="ECO:0000256" key="1">
    <source>
        <dbReference type="ARBA" id="ARBA00023054"/>
    </source>
</evidence>
<dbReference type="GO" id="GO:0006887">
    <property type="term" value="P:exocytosis"/>
    <property type="evidence" value="ECO:0007669"/>
    <property type="project" value="TreeGrafter"/>
</dbReference>
<dbReference type="Gene3D" id="6.10.140.910">
    <property type="match status" value="1"/>
</dbReference>
<feature type="coiled-coil region" evidence="2">
    <location>
        <begin position="1"/>
        <end position="166"/>
    </location>
</feature>
<name>A0A9W8AC58_9FUNG</name>
<feature type="region of interest" description="Disordered" evidence="3">
    <location>
        <begin position="420"/>
        <end position="439"/>
    </location>
</feature>
<dbReference type="AlphaFoldDB" id="A0A9W8AC58"/>
<dbReference type="InterPro" id="IPR040351">
    <property type="entry name" value="RAB3IL/RAB3IP/Sec2"/>
</dbReference>
<comment type="caution">
    <text evidence="5">The sequence shown here is derived from an EMBL/GenBank/DDBJ whole genome shotgun (WGS) entry which is preliminary data.</text>
</comment>
<feature type="domain" description="GDP/GTP exchange factor Sec2 N-terminal" evidence="4">
    <location>
        <begin position="49"/>
        <end position="167"/>
    </location>
</feature>
<dbReference type="Pfam" id="PF25555">
    <property type="entry name" value="RAB3A-like_C"/>
    <property type="match status" value="2"/>
</dbReference>
<gene>
    <name evidence="5" type="ORF">IWQ60_002495</name>
</gene>
<evidence type="ECO:0000259" key="4">
    <source>
        <dbReference type="Pfam" id="PF06428"/>
    </source>
</evidence>
<accession>A0A9W8AC58</accession>
<dbReference type="Proteomes" id="UP001150569">
    <property type="component" value="Unassembled WGS sequence"/>
</dbReference>
<keyword evidence="1 2" id="KW-0175">Coiled coil</keyword>
<sequence length="560" mass="61357">MADLTARLAAQEAELRRLGAENETLTRQLAEAVDVRASDETEAATTQVALDHARAQVAGLQATVDALQRKRAVDASQLQSDLKRLSEKLVVETEKRGEVEHAKLLVEHELEDLSRCLFEEANRMVHDERRRAGQAEQRCAAALRRVSELEQLLDLEREQCADLKARLEVAVDGRESEYRRRIALQKQLDFIHRSASASPTGEGPDEADAPEDEDGHPASHRAGLRESVISRGTAGSRDSTLFDAHHGSDGDPSAYRFQLPARVAPAHAPLHLFTHLFLYADTLIFSEFREFIGLRQEKAALASAFLKRCLVEDVEPCLRFSSALVSTAGGNIMAWRFHRRLLAAVQDNTLIIETVPYLASEPIRLSISSPPDASPAPRTWAASMGFLASPVSPVTLPPPAARRPHQAASAPHPLAITMRASRSQSDSPGGPLTVRTGAPTPTPCQLCDLPIEARSLAVDVAGGDVTAASDSLVFFRYRLDDNDPDRRALCHRCRQRLRAACDFYSYARMITRGLLAQADIWRVFAHVQRLRVSMAVSRLGATTLETACGTETGTITAVAD</sequence>
<dbReference type="PANTHER" id="PTHR14430">
    <property type="entry name" value="RABIN3-RELATED"/>
    <property type="match status" value="1"/>
</dbReference>
<keyword evidence="6" id="KW-1185">Reference proteome</keyword>
<dbReference type="GO" id="GO:0051286">
    <property type="term" value="C:cell tip"/>
    <property type="evidence" value="ECO:0007669"/>
    <property type="project" value="TreeGrafter"/>
</dbReference>
<feature type="compositionally biased region" description="Acidic residues" evidence="3">
    <location>
        <begin position="203"/>
        <end position="214"/>
    </location>
</feature>
<dbReference type="SUPFAM" id="SSF144284">
    <property type="entry name" value="Sec2 N-terminal region"/>
    <property type="match status" value="1"/>
</dbReference>
<evidence type="ECO:0000313" key="5">
    <source>
        <dbReference type="EMBL" id="KAJ1927939.1"/>
    </source>
</evidence>
<feature type="region of interest" description="Disordered" evidence="3">
    <location>
        <begin position="194"/>
        <end position="227"/>
    </location>
</feature>
<evidence type="ECO:0000256" key="2">
    <source>
        <dbReference type="SAM" id="Coils"/>
    </source>
</evidence>
<dbReference type="EMBL" id="JANBPT010000095">
    <property type="protein sequence ID" value="KAJ1927939.1"/>
    <property type="molecule type" value="Genomic_DNA"/>
</dbReference>
<dbReference type="OrthoDB" id="5560525at2759"/>
<reference evidence="5" key="1">
    <citation type="submission" date="2022-07" db="EMBL/GenBank/DDBJ databases">
        <title>Phylogenomic reconstructions and comparative analyses of Kickxellomycotina fungi.</title>
        <authorList>
            <person name="Reynolds N.K."/>
            <person name="Stajich J.E."/>
            <person name="Barry K."/>
            <person name="Grigoriev I.V."/>
            <person name="Crous P."/>
            <person name="Smith M.E."/>
        </authorList>
    </citation>
    <scope>NUCLEOTIDE SEQUENCE</scope>
    <source>
        <strain evidence="5">RSA 861</strain>
    </source>
</reference>
<dbReference type="PANTHER" id="PTHR14430:SF0">
    <property type="entry name" value="SEC2P DOMAIN-CONTAINING PROTEIN"/>
    <property type="match status" value="1"/>
</dbReference>
<dbReference type="Pfam" id="PF06428">
    <property type="entry name" value="Sec2p"/>
    <property type="match status" value="1"/>
</dbReference>